<feature type="domain" description="ABC transporter" evidence="4">
    <location>
        <begin position="5"/>
        <end position="237"/>
    </location>
</feature>
<gene>
    <name evidence="5" type="ORF">COV85_00505</name>
</gene>
<dbReference type="InterPro" id="IPR015854">
    <property type="entry name" value="ABC_transpr_LolD-like"/>
</dbReference>
<dbReference type="PROSITE" id="PS00211">
    <property type="entry name" value="ABC_TRANSPORTER_1"/>
    <property type="match status" value="1"/>
</dbReference>
<dbReference type="InterPro" id="IPR003439">
    <property type="entry name" value="ABC_transporter-like_ATP-bd"/>
</dbReference>
<evidence type="ECO:0000256" key="2">
    <source>
        <dbReference type="ARBA" id="ARBA00022741"/>
    </source>
</evidence>
<evidence type="ECO:0000313" key="5">
    <source>
        <dbReference type="EMBL" id="PIQ74733.1"/>
    </source>
</evidence>
<accession>A0A2H0KRE9</accession>
<dbReference type="PROSITE" id="PS50893">
    <property type="entry name" value="ABC_TRANSPORTER_2"/>
    <property type="match status" value="1"/>
</dbReference>
<dbReference type="SMART" id="SM00382">
    <property type="entry name" value="AAA"/>
    <property type="match status" value="1"/>
</dbReference>
<protein>
    <submittedName>
        <fullName evidence="5">Macrolide ABC transporter ATP-binding protein</fullName>
    </submittedName>
</protein>
<comment type="caution">
    <text evidence="5">The sequence shown here is derived from an EMBL/GenBank/DDBJ whole genome shotgun (WGS) entry which is preliminary data.</text>
</comment>
<dbReference type="EMBL" id="PCVN01000013">
    <property type="protein sequence ID" value="PIQ74733.1"/>
    <property type="molecule type" value="Genomic_DNA"/>
</dbReference>
<keyword evidence="3 5" id="KW-0067">ATP-binding</keyword>
<dbReference type="Pfam" id="PF00005">
    <property type="entry name" value="ABC_tran"/>
    <property type="match status" value="1"/>
</dbReference>
<dbReference type="GO" id="GO:0016887">
    <property type="term" value="F:ATP hydrolysis activity"/>
    <property type="evidence" value="ECO:0007669"/>
    <property type="project" value="InterPro"/>
</dbReference>
<dbReference type="PANTHER" id="PTHR24220">
    <property type="entry name" value="IMPORT ATP-BINDING PROTEIN"/>
    <property type="match status" value="1"/>
</dbReference>
<sequence length="240" mass="26723">MNALLRLEQIKKIYNGEETETSALSGISFSVDEGDFVAIMGASGSGKSTLMHIIGFLDRLSSGRFFFEGENTSRFDDRKLAEIRNQKIGFVFQAYNLLARTTVLNNVLLPTIYAPAVNKKAVQEKALKILNDVGLSHRIDHFPNQLSGGEQQRAAIARALINEPRLILADEPTGNLDSKSGQQIMEILQDLNEEKYTIIMVTHEQYVAECARRIIVLKDGLIISDAEVMTRRVAKNGLIK</sequence>
<dbReference type="InterPro" id="IPR027417">
    <property type="entry name" value="P-loop_NTPase"/>
</dbReference>
<dbReference type="GO" id="GO:0022857">
    <property type="term" value="F:transmembrane transporter activity"/>
    <property type="evidence" value="ECO:0007669"/>
    <property type="project" value="TreeGrafter"/>
</dbReference>
<organism evidence="5 6">
    <name type="scientific">Candidatus Portnoybacteria bacterium CG11_big_fil_rev_8_21_14_0_20_44_10</name>
    <dbReference type="NCBI Taxonomy" id="1974818"/>
    <lineage>
        <taxon>Bacteria</taxon>
        <taxon>Candidatus Portnoyibacteriota</taxon>
    </lineage>
</organism>
<dbReference type="FunFam" id="3.40.50.300:FF:000032">
    <property type="entry name" value="Export ABC transporter ATP-binding protein"/>
    <property type="match status" value="1"/>
</dbReference>
<dbReference type="CDD" id="cd03255">
    <property type="entry name" value="ABC_MJ0796_LolCDE_FtsE"/>
    <property type="match status" value="1"/>
</dbReference>
<dbReference type="GO" id="GO:0005886">
    <property type="term" value="C:plasma membrane"/>
    <property type="evidence" value="ECO:0007669"/>
    <property type="project" value="TreeGrafter"/>
</dbReference>
<evidence type="ECO:0000313" key="6">
    <source>
        <dbReference type="Proteomes" id="UP000231550"/>
    </source>
</evidence>
<evidence type="ECO:0000256" key="3">
    <source>
        <dbReference type="ARBA" id="ARBA00022840"/>
    </source>
</evidence>
<dbReference type="GO" id="GO:0005524">
    <property type="term" value="F:ATP binding"/>
    <property type="evidence" value="ECO:0007669"/>
    <property type="project" value="UniProtKB-KW"/>
</dbReference>
<keyword evidence="1" id="KW-0813">Transport</keyword>
<keyword evidence="2" id="KW-0547">Nucleotide-binding</keyword>
<proteinExistence type="predicted"/>
<dbReference type="InterPro" id="IPR017911">
    <property type="entry name" value="MacB-like_ATP-bd"/>
</dbReference>
<dbReference type="GO" id="GO:0098796">
    <property type="term" value="C:membrane protein complex"/>
    <property type="evidence" value="ECO:0007669"/>
    <property type="project" value="UniProtKB-ARBA"/>
</dbReference>
<dbReference type="AlphaFoldDB" id="A0A2H0KRE9"/>
<dbReference type="SUPFAM" id="SSF52540">
    <property type="entry name" value="P-loop containing nucleoside triphosphate hydrolases"/>
    <property type="match status" value="1"/>
</dbReference>
<dbReference type="InterPro" id="IPR017871">
    <property type="entry name" value="ABC_transporter-like_CS"/>
</dbReference>
<reference evidence="5 6" key="1">
    <citation type="submission" date="2017-09" db="EMBL/GenBank/DDBJ databases">
        <title>Depth-based differentiation of microbial function through sediment-hosted aquifers and enrichment of novel symbionts in the deep terrestrial subsurface.</title>
        <authorList>
            <person name="Probst A.J."/>
            <person name="Ladd B."/>
            <person name="Jarett J.K."/>
            <person name="Geller-Mcgrath D.E."/>
            <person name="Sieber C.M."/>
            <person name="Emerson J.B."/>
            <person name="Anantharaman K."/>
            <person name="Thomas B.C."/>
            <person name="Malmstrom R."/>
            <person name="Stieglmeier M."/>
            <person name="Klingl A."/>
            <person name="Woyke T."/>
            <person name="Ryan C.M."/>
            <person name="Banfield J.F."/>
        </authorList>
    </citation>
    <scope>NUCLEOTIDE SEQUENCE [LARGE SCALE GENOMIC DNA]</scope>
    <source>
        <strain evidence="5">CG11_big_fil_rev_8_21_14_0_20_44_10</strain>
    </source>
</reference>
<name>A0A2H0KRE9_9BACT</name>
<dbReference type="PANTHER" id="PTHR24220:SF86">
    <property type="entry name" value="ABC TRANSPORTER ABCH.1"/>
    <property type="match status" value="1"/>
</dbReference>
<dbReference type="Gene3D" id="3.40.50.300">
    <property type="entry name" value="P-loop containing nucleotide triphosphate hydrolases"/>
    <property type="match status" value="1"/>
</dbReference>
<dbReference type="InterPro" id="IPR003593">
    <property type="entry name" value="AAA+_ATPase"/>
</dbReference>
<dbReference type="Proteomes" id="UP000231550">
    <property type="component" value="Unassembled WGS sequence"/>
</dbReference>
<evidence type="ECO:0000259" key="4">
    <source>
        <dbReference type="PROSITE" id="PS50893"/>
    </source>
</evidence>
<evidence type="ECO:0000256" key="1">
    <source>
        <dbReference type="ARBA" id="ARBA00022448"/>
    </source>
</evidence>